<dbReference type="EMBL" id="KB097496">
    <property type="protein sequence ID" value="ESN95938.1"/>
    <property type="molecule type" value="Genomic_DNA"/>
</dbReference>
<name>T1FUZ5_HELRO</name>
<evidence type="ECO:0000256" key="6">
    <source>
        <dbReference type="ARBA" id="ARBA00023136"/>
    </source>
</evidence>
<dbReference type="GeneID" id="20212641"/>
<evidence type="ECO:0000256" key="4">
    <source>
        <dbReference type="ARBA" id="ARBA00022692"/>
    </source>
</evidence>
<keyword evidence="5 10" id="KW-1133">Transmembrane helix</keyword>
<feature type="region of interest" description="Disordered" evidence="11">
    <location>
        <begin position="88"/>
        <end position="126"/>
    </location>
</feature>
<accession>T1FUZ5</accession>
<proteinExistence type="inferred from homology"/>
<feature type="domain" description="Palmitoyltransferase DHHC" evidence="12">
    <location>
        <begin position="142"/>
        <end position="261"/>
    </location>
</feature>
<evidence type="ECO:0000313" key="13">
    <source>
        <dbReference type="EMBL" id="ESN95938.1"/>
    </source>
</evidence>
<sequence length="317" mass="36897">MVFKFPENLNFSKYFVRIFHTVLVVLAVLPSFVHKSQLLENVRLEYITTFLYPLSYIGLILLSLAFYYVACFVDPGFIPVNPSALSSSDEENADNYDEDELNNNNNNNNNSNSNNNNSNDECDDDKNYTDRSSMTGKIRVKLRCCGFCGIKQPLRAKHCEECQRCVYRFDHHCPWLATCVGERNHRFFLLFLLTTFASLVWTAYILVRSFDIQATFTDTFIHNALWILCGFILCTGGISVVILVFMHLYLACRNITTWECLAHHRISYLKTVDIDVNPFHMGYIRNIFIFLCSCGLQNWEKVYRNFLTRQKKQMSQC</sequence>
<dbReference type="GO" id="GO:0006612">
    <property type="term" value="P:protein targeting to membrane"/>
    <property type="evidence" value="ECO:0000318"/>
    <property type="project" value="GO_Central"/>
</dbReference>
<dbReference type="InParanoid" id="T1FUZ5"/>
<reference evidence="14" key="3">
    <citation type="submission" date="2015-06" db="UniProtKB">
        <authorList>
            <consortium name="EnsemblMetazoa"/>
        </authorList>
    </citation>
    <scope>IDENTIFICATION</scope>
</reference>
<dbReference type="InterPro" id="IPR039859">
    <property type="entry name" value="PFA4/ZDH16/20/ERF2-like"/>
</dbReference>
<evidence type="ECO:0000313" key="14">
    <source>
        <dbReference type="EnsemblMetazoa" id="HelroP193441"/>
    </source>
</evidence>
<dbReference type="EMBL" id="AMQM01006582">
    <property type="status" value="NOT_ANNOTATED_CDS"/>
    <property type="molecule type" value="Genomic_DNA"/>
</dbReference>
<dbReference type="Pfam" id="PF01529">
    <property type="entry name" value="DHHC"/>
    <property type="match status" value="1"/>
</dbReference>
<dbReference type="EC" id="2.3.1.225" evidence="10"/>
<evidence type="ECO:0000313" key="15">
    <source>
        <dbReference type="Proteomes" id="UP000015101"/>
    </source>
</evidence>
<comment type="domain">
    <text evidence="10">The DHHC domain is required for palmitoyltransferase activity.</text>
</comment>
<evidence type="ECO:0000256" key="3">
    <source>
        <dbReference type="ARBA" id="ARBA00022679"/>
    </source>
</evidence>
<dbReference type="CTD" id="20212641"/>
<dbReference type="OrthoDB" id="331948at2759"/>
<keyword evidence="4 10" id="KW-0812">Transmembrane</keyword>
<comment type="subcellular location">
    <subcellularLocation>
        <location evidence="1">Endomembrane system</location>
        <topology evidence="1">Multi-pass membrane protein</topology>
    </subcellularLocation>
</comment>
<dbReference type="GO" id="GO:0005794">
    <property type="term" value="C:Golgi apparatus"/>
    <property type="evidence" value="ECO:0000318"/>
    <property type="project" value="GO_Central"/>
</dbReference>
<dbReference type="HOGENOM" id="CLU_031257_2_0_1"/>
<dbReference type="InterPro" id="IPR001594">
    <property type="entry name" value="Palmitoyltrfase_DHHC"/>
</dbReference>
<evidence type="ECO:0000256" key="8">
    <source>
        <dbReference type="ARBA" id="ARBA00023288"/>
    </source>
</evidence>
<comment type="catalytic activity">
    <reaction evidence="10">
        <text>L-cysteinyl-[protein] + hexadecanoyl-CoA = S-hexadecanoyl-L-cysteinyl-[protein] + CoA</text>
        <dbReference type="Rhea" id="RHEA:36683"/>
        <dbReference type="Rhea" id="RHEA-COMP:10131"/>
        <dbReference type="Rhea" id="RHEA-COMP:11032"/>
        <dbReference type="ChEBI" id="CHEBI:29950"/>
        <dbReference type="ChEBI" id="CHEBI:57287"/>
        <dbReference type="ChEBI" id="CHEBI:57379"/>
        <dbReference type="ChEBI" id="CHEBI:74151"/>
        <dbReference type="EC" id="2.3.1.225"/>
    </reaction>
</comment>
<evidence type="ECO:0000256" key="7">
    <source>
        <dbReference type="ARBA" id="ARBA00023139"/>
    </source>
</evidence>
<dbReference type="eggNOG" id="KOG1311">
    <property type="taxonomic scope" value="Eukaryota"/>
</dbReference>
<keyword evidence="6 10" id="KW-0472">Membrane</keyword>
<keyword evidence="3 10" id="KW-0808">Transferase</keyword>
<keyword evidence="7" id="KW-0564">Palmitate</keyword>
<feature type="compositionally biased region" description="Acidic residues" evidence="11">
    <location>
        <begin position="88"/>
        <end position="101"/>
    </location>
</feature>
<dbReference type="EnsemblMetazoa" id="HelroT193441">
    <property type="protein sequence ID" value="HelroP193441"/>
    <property type="gene ID" value="HelroG193441"/>
</dbReference>
<reference evidence="15" key="1">
    <citation type="submission" date="2012-12" db="EMBL/GenBank/DDBJ databases">
        <authorList>
            <person name="Hellsten U."/>
            <person name="Grimwood J."/>
            <person name="Chapman J.A."/>
            <person name="Shapiro H."/>
            <person name="Aerts A."/>
            <person name="Otillar R.P."/>
            <person name="Terry A.Y."/>
            <person name="Boore J.L."/>
            <person name="Simakov O."/>
            <person name="Marletaz F."/>
            <person name="Cho S.-J."/>
            <person name="Edsinger-Gonzales E."/>
            <person name="Havlak P."/>
            <person name="Kuo D.-H."/>
            <person name="Larsson T."/>
            <person name="Lv J."/>
            <person name="Arendt D."/>
            <person name="Savage R."/>
            <person name="Osoegawa K."/>
            <person name="de Jong P."/>
            <person name="Lindberg D.R."/>
            <person name="Seaver E.C."/>
            <person name="Weisblat D.A."/>
            <person name="Putnam N.H."/>
            <person name="Grigoriev I.V."/>
            <person name="Rokhsar D.S."/>
        </authorList>
    </citation>
    <scope>NUCLEOTIDE SEQUENCE</scope>
</reference>
<dbReference type="PANTHER" id="PTHR22883:SF301">
    <property type="entry name" value="PALMITOYLTRANSFERASE ZDHHC12"/>
    <property type="match status" value="1"/>
</dbReference>
<evidence type="ECO:0000256" key="10">
    <source>
        <dbReference type="RuleBase" id="RU079119"/>
    </source>
</evidence>
<feature type="transmembrane region" description="Helical" evidence="10">
    <location>
        <begin position="187"/>
        <end position="205"/>
    </location>
</feature>
<evidence type="ECO:0000256" key="5">
    <source>
        <dbReference type="ARBA" id="ARBA00022989"/>
    </source>
</evidence>
<evidence type="ECO:0000256" key="11">
    <source>
        <dbReference type="SAM" id="MobiDB-lite"/>
    </source>
</evidence>
<evidence type="ECO:0000256" key="9">
    <source>
        <dbReference type="ARBA" id="ARBA00023315"/>
    </source>
</evidence>
<dbReference type="STRING" id="6412.T1FUZ5"/>
<keyword evidence="9 10" id="KW-0012">Acyltransferase</keyword>
<dbReference type="AlphaFoldDB" id="T1FUZ5"/>
<dbReference type="PANTHER" id="PTHR22883">
    <property type="entry name" value="ZINC FINGER DHHC DOMAIN CONTAINING PROTEIN"/>
    <property type="match status" value="1"/>
</dbReference>
<keyword evidence="8" id="KW-0449">Lipoprotein</keyword>
<organism evidence="14 15">
    <name type="scientific">Helobdella robusta</name>
    <name type="common">Californian leech</name>
    <dbReference type="NCBI Taxonomy" id="6412"/>
    <lineage>
        <taxon>Eukaryota</taxon>
        <taxon>Metazoa</taxon>
        <taxon>Spiralia</taxon>
        <taxon>Lophotrochozoa</taxon>
        <taxon>Annelida</taxon>
        <taxon>Clitellata</taxon>
        <taxon>Hirudinea</taxon>
        <taxon>Rhynchobdellida</taxon>
        <taxon>Glossiphoniidae</taxon>
        <taxon>Helobdella</taxon>
    </lineage>
</organism>
<dbReference type="GO" id="GO:0005783">
    <property type="term" value="C:endoplasmic reticulum"/>
    <property type="evidence" value="ECO:0000318"/>
    <property type="project" value="GO_Central"/>
</dbReference>
<dbReference type="GO" id="GO:0019706">
    <property type="term" value="F:protein-cysteine S-palmitoyltransferase activity"/>
    <property type="evidence" value="ECO:0000318"/>
    <property type="project" value="GO_Central"/>
</dbReference>
<dbReference type="OMA" id="QRRCGYC"/>
<feature type="transmembrane region" description="Helical" evidence="10">
    <location>
        <begin position="14"/>
        <end position="33"/>
    </location>
</feature>
<reference evidence="13 15" key="2">
    <citation type="journal article" date="2013" name="Nature">
        <title>Insights into bilaterian evolution from three spiralian genomes.</title>
        <authorList>
            <person name="Simakov O."/>
            <person name="Marletaz F."/>
            <person name="Cho S.J."/>
            <person name="Edsinger-Gonzales E."/>
            <person name="Havlak P."/>
            <person name="Hellsten U."/>
            <person name="Kuo D.H."/>
            <person name="Larsson T."/>
            <person name="Lv J."/>
            <person name="Arendt D."/>
            <person name="Savage R."/>
            <person name="Osoegawa K."/>
            <person name="de Jong P."/>
            <person name="Grimwood J."/>
            <person name="Chapman J.A."/>
            <person name="Shapiro H."/>
            <person name="Aerts A."/>
            <person name="Otillar R.P."/>
            <person name="Terry A.Y."/>
            <person name="Boore J.L."/>
            <person name="Grigoriev I.V."/>
            <person name="Lindberg D.R."/>
            <person name="Seaver E.C."/>
            <person name="Weisblat D.A."/>
            <person name="Putnam N.H."/>
            <person name="Rokhsar D.S."/>
        </authorList>
    </citation>
    <scope>NUCLEOTIDE SEQUENCE</scope>
</reference>
<evidence type="ECO:0000256" key="1">
    <source>
        <dbReference type="ARBA" id="ARBA00004127"/>
    </source>
</evidence>
<gene>
    <name evidence="14" type="primary">20212641</name>
    <name evidence="13" type="ORF">HELRODRAFT_193441</name>
</gene>
<feature type="transmembrane region" description="Helical" evidence="10">
    <location>
        <begin position="225"/>
        <end position="250"/>
    </location>
</feature>
<evidence type="ECO:0000256" key="2">
    <source>
        <dbReference type="ARBA" id="ARBA00008574"/>
    </source>
</evidence>
<dbReference type="RefSeq" id="XP_009025973.1">
    <property type="nucleotide sequence ID" value="XM_009027725.1"/>
</dbReference>
<dbReference type="Proteomes" id="UP000015101">
    <property type="component" value="Unassembled WGS sequence"/>
</dbReference>
<protein>
    <recommendedName>
        <fullName evidence="10">Palmitoyltransferase</fullName>
        <ecNumber evidence="10">2.3.1.225</ecNumber>
    </recommendedName>
</protein>
<comment type="similarity">
    <text evidence="2 10">Belongs to the DHHC palmitoyltransferase family.</text>
</comment>
<evidence type="ECO:0000259" key="12">
    <source>
        <dbReference type="Pfam" id="PF01529"/>
    </source>
</evidence>
<feature type="compositionally biased region" description="Low complexity" evidence="11">
    <location>
        <begin position="102"/>
        <end position="119"/>
    </location>
</feature>
<dbReference type="KEGG" id="hro:HELRODRAFT_193441"/>
<keyword evidence="15" id="KW-1185">Reference proteome</keyword>
<dbReference type="PROSITE" id="PS50216">
    <property type="entry name" value="DHHC"/>
    <property type="match status" value="1"/>
</dbReference>
<feature type="transmembrane region" description="Helical" evidence="10">
    <location>
        <begin position="53"/>
        <end position="73"/>
    </location>
</feature>